<organism evidence="1 2">
    <name type="scientific">Catharanthus roseus</name>
    <name type="common">Madagascar periwinkle</name>
    <name type="synonym">Vinca rosea</name>
    <dbReference type="NCBI Taxonomy" id="4058"/>
    <lineage>
        <taxon>Eukaryota</taxon>
        <taxon>Viridiplantae</taxon>
        <taxon>Streptophyta</taxon>
        <taxon>Embryophyta</taxon>
        <taxon>Tracheophyta</taxon>
        <taxon>Spermatophyta</taxon>
        <taxon>Magnoliopsida</taxon>
        <taxon>eudicotyledons</taxon>
        <taxon>Gunneridae</taxon>
        <taxon>Pentapetalae</taxon>
        <taxon>asterids</taxon>
        <taxon>lamiids</taxon>
        <taxon>Gentianales</taxon>
        <taxon>Apocynaceae</taxon>
        <taxon>Rauvolfioideae</taxon>
        <taxon>Vinceae</taxon>
        <taxon>Catharanthinae</taxon>
        <taxon>Catharanthus</taxon>
    </lineage>
</organism>
<gene>
    <name evidence="1" type="ORF">M9H77_31722</name>
</gene>
<name>A0ACC0A0U4_CATRO</name>
<evidence type="ECO:0000313" key="2">
    <source>
        <dbReference type="Proteomes" id="UP001060085"/>
    </source>
</evidence>
<sequence>MVKEMTIEKQTLICRRDVGTTSEETTSRVERRNNEPRRGADGKNNGRIGIKTDSLSQGPQPRKKSPVSPSLNLQALSLTYQKDDRIKTTTSRRSQ</sequence>
<comment type="caution">
    <text evidence="1">The sequence shown here is derived from an EMBL/GenBank/DDBJ whole genome shotgun (WGS) entry which is preliminary data.</text>
</comment>
<proteinExistence type="predicted"/>
<evidence type="ECO:0000313" key="1">
    <source>
        <dbReference type="EMBL" id="KAI5654535.1"/>
    </source>
</evidence>
<dbReference type="Proteomes" id="UP001060085">
    <property type="component" value="Linkage Group LG07"/>
</dbReference>
<accession>A0ACC0A0U4</accession>
<dbReference type="EMBL" id="CM044707">
    <property type="protein sequence ID" value="KAI5654535.1"/>
    <property type="molecule type" value="Genomic_DNA"/>
</dbReference>
<reference evidence="2" key="1">
    <citation type="journal article" date="2023" name="Nat. Plants">
        <title>Single-cell RNA sequencing provides a high-resolution roadmap for understanding the multicellular compartmentation of specialized metabolism.</title>
        <authorList>
            <person name="Sun S."/>
            <person name="Shen X."/>
            <person name="Li Y."/>
            <person name="Li Y."/>
            <person name="Wang S."/>
            <person name="Li R."/>
            <person name="Zhang H."/>
            <person name="Shen G."/>
            <person name="Guo B."/>
            <person name="Wei J."/>
            <person name="Xu J."/>
            <person name="St-Pierre B."/>
            <person name="Chen S."/>
            <person name="Sun C."/>
        </authorList>
    </citation>
    <scope>NUCLEOTIDE SEQUENCE [LARGE SCALE GENOMIC DNA]</scope>
</reference>
<protein>
    <submittedName>
        <fullName evidence="1">Uncharacterized protein</fullName>
    </submittedName>
</protein>
<keyword evidence="2" id="KW-1185">Reference proteome</keyword>